<proteinExistence type="predicted"/>
<sequence>MKVFYNGKIENGIMTVELTHYSPDMLDDETKNNGIILEFVNEEPTPEFIEGKLPIKKINVITKELFYDYVDYIKPKTETEIMQEKITELEILTGNLMLEIATLKAGGVS</sequence>
<evidence type="ECO:0000313" key="1">
    <source>
        <dbReference type="EMBL" id="RAK21156.1"/>
    </source>
</evidence>
<gene>
    <name evidence="1" type="ORF">B0I26_103108</name>
</gene>
<evidence type="ECO:0000313" key="2">
    <source>
        <dbReference type="Proteomes" id="UP000248555"/>
    </source>
</evidence>
<keyword evidence="2" id="KW-1185">Reference proteome</keyword>
<accession>A0A327YLU2</accession>
<dbReference type="AlphaFoldDB" id="A0A327YLU2"/>
<dbReference type="EMBL" id="QLMH01000003">
    <property type="protein sequence ID" value="RAK21156.1"/>
    <property type="molecule type" value="Genomic_DNA"/>
</dbReference>
<organism evidence="1 2">
    <name type="scientific">Paranoxybacillus vitaminiphilus</name>
    <dbReference type="NCBI Taxonomy" id="581036"/>
    <lineage>
        <taxon>Bacteria</taxon>
        <taxon>Bacillati</taxon>
        <taxon>Bacillota</taxon>
        <taxon>Bacilli</taxon>
        <taxon>Bacillales</taxon>
        <taxon>Anoxybacillaceae</taxon>
        <taxon>Paranoxybacillus</taxon>
    </lineage>
</organism>
<dbReference type="RefSeq" id="WP_111644419.1">
    <property type="nucleotide sequence ID" value="NZ_QLMH01000003.1"/>
</dbReference>
<name>A0A327YLU2_9BACL</name>
<dbReference type="Proteomes" id="UP000248555">
    <property type="component" value="Unassembled WGS sequence"/>
</dbReference>
<comment type="caution">
    <text evidence="1">The sequence shown here is derived from an EMBL/GenBank/DDBJ whole genome shotgun (WGS) entry which is preliminary data.</text>
</comment>
<protein>
    <submittedName>
        <fullName evidence="1">Uncharacterized protein</fullName>
    </submittedName>
</protein>
<reference evidence="1 2" key="1">
    <citation type="submission" date="2018-06" db="EMBL/GenBank/DDBJ databases">
        <title>Genomic Encyclopedia of Type Strains, Phase III (KMG-III): the genomes of soil and plant-associated and newly described type strains.</title>
        <authorList>
            <person name="Whitman W."/>
        </authorList>
    </citation>
    <scope>NUCLEOTIDE SEQUENCE [LARGE SCALE GENOMIC DNA]</scope>
    <source>
        <strain evidence="1 2">CGMCC 1.8979</strain>
    </source>
</reference>